<dbReference type="RefSeq" id="WP_166863856.1">
    <property type="nucleotide sequence ID" value="NZ_JAAQOM010000021.1"/>
</dbReference>
<evidence type="ECO:0000256" key="5">
    <source>
        <dbReference type="ARBA" id="ARBA00017322"/>
    </source>
</evidence>
<dbReference type="InterPro" id="IPR011006">
    <property type="entry name" value="CheY-like_superfamily"/>
</dbReference>
<evidence type="ECO:0000256" key="9">
    <source>
        <dbReference type="ARBA" id="ARBA00022723"/>
    </source>
</evidence>
<dbReference type="SUPFAM" id="SSF52172">
    <property type="entry name" value="CheY-like"/>
    <property type="match status" value="1"/>
</dbReference>
<proteinExistence type="predicted"/>
<dbReference type="SMART" id="SM00448">
    <property type="entry name" value="REC"/>
    <property type="match status" value="1"/>
</dbReference>
<evidence type="ECO:0000256" key="15">
    <source>
        <dbReference type="ARBA" id="ARBA00030800"/>
    </source>
</evidence>
<dbReference type="InterPro" id="IPR005467">
    <property type="entry name" value="His_kinase_dom"/>
</dbReference>
<dbReference type="Proteomes" id="UP000716322">
    <property type="component" value="Unassembled WGS sequence"/>
</dbReference>
<evidence type="ECO:0000256" key="4">
    <source>
        <dbReference type="ARBA" id="ARBA00012438"/>
    </source>
</evidence>
<dbReference type="Pfam" id="PF07730">
    <property type="entry name" value="HisKA_3"/>
    <property type="match status" value="1"/>
</dbReference>
<keyword evidence="9" id="KW-0479">Metal-binding</keyword>
<keyword evidence="10" id="KW-0418">Kinase</keyword>
<comment type="subcellular location">
    <subcellularLocation>
        <location evidence="3">Cytoplasm</location>
    </subcellularLocation>
</comment>
<dbReference type="CDD" id="cd16917">
    <property type="entry name" value="HATPase_UhpB-NarQ-NarX-like"/>
    <property type="match status" value="1"/>
</dbReference>
<dbReference type="Pfam" id="PF02518">
    <property type="entry name" value="HATPase_c"/>
    <property type="match status" value="1"/>
</dbReference>
<dbReference type="PRINTS" id="PR00344">
    <property type="entry name" value="BCTRLSENSOR"/>
</dbReference>
<keyword evidence="21" id="KW-1185">Reference proteome</keyword>
<keyword evidence="8" id="KW-0808">Transferase</keyword>
<evidence type="ECO:0000256" key="3">
    <source>
        <dbReference type="ARBA" id="ARBA00004496"/>
    </source>
</evidence>
<dbReference type="EMBL" id="JAAQOM010000021">
    <property type="protein sequence ID" value="NIA57353.1"/>
    <property type="molecule type" value="Genomic_DNA"/>
</dbReference>
<dbReference type="Pfam" id="PF00072">
    <property type="entry name" value="Response_reg"/>
    <property type="match status" value="1"/>
</dbReference>
<feature type="modified residue" description="4-aspartylphosphate" evidence="16">
    <location>
        <position position="61"/>
    </location>
</feature>
<keyword evidence="11" id="KW-0408">Iron</keyword>
<evidence type="ECO:0000256" key="2">
    <source>
        <dbReference type="ARBA" id="ARBA00001966"/>
    </source>
</evidence>
<keyword evidence="7" id="KW-0963">Cytoplasm</keyword>
<dbReference type="PROSITE" id="PS50109">
    <property type="entry name" value="HIS_KIN"/>
    <property type="match status" value="1"/>
</dbReference>
<gene>
    <name evidence="20" type="ORF">HAV22_27385</name>
</gene>
<evidence type="ECO:0000256" key="8">
    <source>
        <dbReference type="ARBA" id="ARBA00022679"/>
    </source>
</evidence>
<evidence type="ECO:0000313" key="20">
    <source>
        <dbReference type="EMBL" id="NIA57353.1"/>
    </source>
</evidence>
<evidence type="ECO:0000313" key="21">
    <source>
        <dbReference type="Proteomes" id="UP000716322"/>
    </source>
</evidence>
<evidence type="ECO:0000256" key="13">
    <source>
        <dbReference type="ARBA" id="ARBA00023014"/>
    </source>
</evidence>
<evidence type="ECO:0000256" key="12">
    <source>
        <dbReference type="ARBA" id="ARBA00023012"/>
    </source>
</evidence>
<dbReference type="InterPro" id="IPR011712">
    <property type="entry name" value="Sig_transdc_His_kin_sub3_dim/P"/>
</dbReference>
<dbReference type="EC" id="2.7.13.3" evidence="4"/>
<evidence type="ECO:0000256" key="14">
    <source>
        <dbReference type="ARBA" id="ARBA00024827"/>
    </source>
</evidence>
<evidence type="ECO:0000256" key="7">
    <source>
        <dbReference type="ARBA" id="ARBA00022490"/>
    </source>
</evidence>
<feature type="coiled-coil region" evidence="17">
    <location>
        <begin position="144"/>
        <end position="203"/>
    </location>
</feature>
<keyword evidence="6" id="KW-0004">4Fe-4S</keyword>
<organism evidence="20 21">
    <name type="scientific">Telluria antibiotica</name>
    <dbReference type="NCBI Taxonomy" id="2717319"/>
    <lineage>
        <taxon>Bacteria</taxon>
        <taxon>Pseudomonadati</taxon>
        <taxon>Pseudomonadota</taxon>
        <taxon>Betaproteobacteria</taxon>
        <taxon>Burkholderiales</taxon>
        <taxon>Oxalobacteraceae</taxon>
        <taxon>Telluria group</taxon>
        <taxon>Telluria</taxon>
    </lineage>
</organism>
<dbReference type="InterPro" id="IPR050482">
    <property type="entry name" value="Sensor_HK_TwoCompSys"/>
</dbReference>
<dbReference type="InterPro" id="IPR004358">
    <property type="entry name" value="Sig_transdc_His_kin-like_C"/>
</dbReference>
<comment type="cofactor">
    <cofactor evidence="2">
        <name>[4Fe-4S] cluster</name>
        <dbReference type="ChEBI" id="CHEBI:49883"/>
    </cofactor>
</comment>
<evidence type="ECO:0000256" key="10">
    <source>
        <dbReference type="ARBA" id="ARBA00022777"/>
    </source>
</evidence>
<evidence type="ECO:0000256" key="11">
    <source>
        <dbReference type="ARBA" id="ARBA00023004"/>
    </source>
</evidence>
<comment type="catalytic activity">
    <reaction evidence="1">
        <text>ATP + protein L-histidine = ADP + protein N-phospho-L-histidine.</text>
        <dbReference type="EC" id="2.7.13.3"/>
    </reaction>
</comment>
<dbReference type="Gene3D" id="3.40.50.2300">
    <property type="match status" value="1"/>
</dbReference>
<comment type="caution">
    <text evidence="20">The sequence shown here is derived from an EMBL/GenBank/DDBJ whole genome shotgun (WGS) entry which is preliminary data.</text>
</comment>
<accession>A0ABX0PIT3</accession>
<evidence type="ECO:0000256" key="6">
    <source>
        <dbReference type="ARBA" id="ARBA00022485"/>
    </source>
</evidence>
<sequence>MQIEPLDSGRPTILIVDDTPANLDVIVKALEHDGVRVVVAQDGEEGLRRATFVHPDLILLDIMLPGIDGFEVCRRLQEDECTRAIPVIFMTALLDIENKVAAFRAGAVDYVTKPFQIDEVTARVRTHLNLRNMQTMLAERNACLQREIEERKVAERRLQDYREGLELLVAERTAALRESEQRLEESLVRLRELSAHREQARDEERMHIARELHDELGQALTALRMKIALLRVEFGQDNPALTHHVGKVNELIDRTIGVVRGVSSALRPATLDMGVVPALEWLVKEFRARSDIDCELVVPEPSLGLDDGIELAIFRVAQESLTNVTRHARASSVRMTLQASDNQCLLEVRDDGCGFVPDGVERGKFGLVGMRERVEMLGGEFSISSAPGEGTSLSVRLPVASPLEIR</sequence>
<dbReference type="InterPro" id="IPR003594">
    <property type="entry name" value="HATPase_dom"/>
</dbReference>
<keyword evidence="16" id="KW-0597">Phosphoprotein</keyword>
<keyword evidence="17" id="KW-0175">Coiled coil</keyword>
<keyword evidence="13" id="KW-0411">Iron-sulfur</keyword>
<dbReference type="SUPFAM" id="SSF55874">
    <property type="entry name" value="ATPase domain of HSP90 chaperone/DNA topoisomerase II/histidine kinase"/>
    <property type="match status" value="1"/>
</dbReference>
<comment type="function">
    <text evidence="14">Member of the two-component regulatory system NreB/NreC involved in the control of dissimilatory nitrate/nitrite reduction in response to oxygen. NreB functions as a direct oxygen sensor histidine kinase which is autophosphorylated, in the absence of oxygen, probably at the conserved histidine residue, and transfers its phosphate group probably to a conserved aspartate residue of NreC. NreB/NreC activates the expression of the nitrate (narGHJI) and nitrite (nir) reductase operons, as well as the putative nitrate transporter gene narT.</text>
</comment>
<keyword evidence="12" id="KW-0902">Two-component regulatory system</keyword>
<dbReference type="Gene3D" id="1.20.5.1930">
    <property type="match status" value="1"/>
</dbReference>
<dbReference type="Gene3D" id="3.30.565.10">
    <property type="entry name" value="Histidine kinase-like ATPase, C-terminal domain"/>
    <property type="match status" value="1"/>
</dbReference>
<dbReference type="PANTHER" id="PTHR24421">
    <property type="entry name" value="NITRATE/NITRITE SENSOR PROTEIN NARX-RELATED"/>
    <property type="match status" value="1"/>
</dbReference>
<evidence type="ECO:0000256" key="16">
    <source>
        <dbReference type="PROSITE-ProRule" id="PRU00169"/>
    </source>
</evidence>
<reference evidence="20 21" key="1">
    <citation type="submission" date="2020-03" db="EMBL/GenBank/DDBJ databases">
        <title>Genome sequence of strain Massilia sp. TW-1.</title>
        <authorList>
            <person name="Chaudhary D.K."/>
        </authorList>
    </citation>
    <scope>NUCLEOTIDE SEQUENCE [LARGE SCALE GENOMIC DNA]</scope>
    <source>
        <strain evidence="20 21">TW-1</strain>
    </source>
</reference>
<dbReference type="CDD" id="cd19920">
    <property type="entry name" value="REC_PA4781-like"/>
    <property type="match status" value="1"/>
</dbReference>
<protein>
    <recommendedName>
        <fullName evidence="5">Oxygen sensor histidine kinase NreB</fullName>
        <ecNumber evidence="4">2.7.13.3</ecNumber>
    </recommendedName>
    <alternativeName>
        <fullName evidence="15">Nitrogen regulation protein B</fullName>
    </alternativeName>
</protein>
<dbReference type="InterPro" id="IPR001789">
    <property type="entry name" value="Sig_transdc_resp-reg_receiver"/>
</dbReference>
<feature type="domain" description="Histidine kinase" evidence="18">
    <location>
        <begin position="211"/>
        <end position="401"/>
    </location>
</feature>
<dbReference type="InterPro" id="IPR036890">
    <property type="entry name" value="HATPase_C_sf"/>
</dbReference>
<dbReference type="PANTHER" id="PTHR24421:SF59">
    <property type="entry name" value="OXYGEN SENSOR HISTIDINE KINASE NREB"/>
    <property type="match status" value="1"/>
</dbReference>
<dbReference type="PROSITE" id="PS50110">
    <property type="entry name" value="RESPONSE_REGULATORY"/>
    <property type="match status" value="1"/>
</dbReference>
<evidence type="ECO:0000256" key="1">
    <source>
        <dbReference type="ARBA" id="ARBA00000085"/>
    </source>
</evidence>
<feature type="domain" description="Response regulatory" evidence="19">
    <location>
        <begin position="12"/>
        <end position="128"/>
    </location>
</feature>
<name>A0ABX0PIT3_9BURK</name>
<evidence type="ECO:0000256" key="17">
    <source>
        <dbReference type="SAM" id="Coils"/>
    </source>
</evidence>
<dbReference type="SMART" id="SM00387">
    <property type="entry name" value="HATPase_c"/>
    <property type="match status" value="1"/>
</dbReference>
<evidence type="ECO:0000259" key="18">
    <source>
        <dbReference type="PROSITE" id="PS50109"/>
    </source>
</evidence>
<evidence type="ECO:0000259" key="19">
    <source>
        <dbReference type="PROSITE" id="PS50110"/>
    </source>
</evidence>